<dbReference type="AlphaFoldDB" id="A0AAN6RVE0"/>
<proteinExistence type="predicted"/>
<organism evidence="1 2">
    <name type="scientific">Staphylotrichum tortipilum</name>
    <dbReference type="NCBI Taxonomy" id="2831512"/>
    <lineage>
        <taxon>Eukaryota</taxon>
        <taxon>Fungi</taxon>
        <taxon>Dikarya</taxon>
        <taxon>Ascomycota</taxon>
        <taxon>Pezizomycotina</taxon>
        <taxon>Sordariomycetes</taxon>
        <taxon>Sordariomycetidae</taxon>
        <taxon>Sordariales</taxon>
        <taxon>Chaetomiaceae</taxon>
        <taxon>Staphylotrichum</taxon>
    </lineage>
</organism>
<comment type="caution">
    <text evidence="1">The sequence shown here is derived from an EMBL/GenBank/DDBJ whole genome shotgun (WGS) entry which is preliminary data.</text>
</comment>
<name>A0AAN6RVE0_9PEZI</name>
<dbReference type="EMBL" id="MU855398">
    <property type="protein sequence ID" value="KAK3904430.1"/>
    <property type="molecule type" value="Genomic_DNA"/>
</dbReference>
<sequence length="679" mass="76535">MKTPSAASYSRAHPAPLETLPLRIFEYICTFLPHRSLLDLSLASRFCAEAAAYQRFSRIRLDIHSISKLHHDVERWTAILRHGDRFRHVRRVVAVGFLRAGRTGHNEEYLLMPDSDYDDEPDAACGSDSDSDSSAPGRRFNPNDPVVAPWLKKAQNKAWLPFARFLAQIPGLKDLVYSLTHQLPRCVLDILHQHHPRCRLHVRIFSLRSLYQDLKDQHAIDPDELALASSPCLYSIHLTYRPYDLDRRFNFNLDAVRQMVAGYAPNLKRVRLHVPYSTPLECLPPKDTNIPWMGFPLLSPEQSLTEPTPPPLAHLETLAVSGWISGPEQLSSWRHRTDFSCLQHFDFGCRLSPDHLTTLASMAADGKFQSLRSLGLRVTAENPSLNIPAALDEPASLFLQALAPLETLRLTGHFSTLTLRALLSRHGASLRTLHLLPDRKRPAEIFTYGSPKSHIPLFYDTTAVINQLAVSCPALRTLALIVQRHGGGPAEVMSYRALARFPRLERALLFLDCRVLPAQLLGPVMTAAEEGEAEEAAESDWVREVLRNCAVDEPLARAIFGEIKAARAGVPLEWLWVEPVVPEVVLDQFETFGRWLGRSWACEMRSGGRLAAREMRGKQLEWGSQIIVSGTDLAQLEDFFVDEWNALWPRSAVRDWRYQWSSFPLVGGESDEGAGQTDF</sequence>
<evidence type="ECO:0008006" key="3">
    <source>
        <dbReference type="Google" id="ProtNLM"/>
    </source>
</evidence>
<reference evidence="1" key="1">
    <citation type="journal article" date="2023" name="Mol. Phylogenet. Evol.">
        <title>Genome-scale phylogeny and comparative genomics of the fungal order Sordariales.</title>
        <authorList>
            <person name="Hensen N."/>
            <person name="Bonometti L."/>
            <person name="Westerberg I."/>
            <person name="Brannstrom I.O."/>
            <person name="Guillou S."/>
            <person name="Cros-Aarteil S."/>
            <person name="Calhoun S."/>
            <person name="Haridas S."/>
            <person name="Kuo A."/>
            <person name="Mondo S."/>
            <person name="Pangilinan J."/>
            <person name="Riley R."/>
            <person name="LaButti K."/>
            <person name="Andreopoulos B."/>
            <person name="Lipzen A."/>
            <person name="Chen C."/>
            <person name="Yan M."/>
            <person name="Daum C."/>
            <person name="Ng V."/>
            <person name="Clum A."/>
            <person name="Steindorff A."/>
            <person name="Ohm R.A."/>
            <person name="Martin F."/>
            <person name="Silar P."/>
            <person name="Natvig D.O."/>
            <person name="Lalanne C."/>
            <person name="Gautier V."/>
            <person name="Ament-Velasquez S.L."/>
            <person name="Kruys A."/>
            <person name="Hutchinson M.I."/>
            <person name="Powell A.J."/>
            <person name="Barry K."/>
            <person name="Miller A.N."/>
            <person name="Grigoriev I.V."/>
            <person name="Debuchy R."/>
            <person name="Gladieux P."/>
            <person name="Hiltunen Thoren M."/>
            <person name="Johannesson H."/>
        </authorList>
    </citation>
    <scope>NUCLEOTIDE SEQUENCE</scope>
    <source>
        <strain evidence="1">CBS 103.79</strain>
    </source>
</reference>
<accession>A0AAN6RVE0</accession>
<dbReference type="Proteomes" id="UP001303889">
    <property type="component" value="Unassembled WGS sequence"/>
</dbReference>
<reference evidence="1" key="2">
    <citation type="submission" date="2023-05" db="EMBL/GenBank/DDBJ databases">
        <authorList>
            <consortium name="Lawrence Berkeley National Laboratory"/>
            <person name="Steindorff A."/>
            <person name="Hensen N."/>
            <person name="Bonometti L."/>
            <person name="Westerberg I."/>
            <person name="Brannstrom I.O."/>
            <person name="Guillou S."/>
            <person name="Cros-Aarteil S."/>
            <person name="Calhoun S."/>
            <person name="Haridas S."/>
            <person name="Kuo A."/>
            <person name="Mondo S."/>
            <person name="Pangilinan J."/>
            <person name="Riley R."/>
            <person name="Labutti K."/>
            <person name="Andreopoulos B."/>
            <person name="Lipzen A."/>
            <person name="Chen C."/>
            <person name="Yanf M."/>
            <person name="Daum C."/>
            <person name="Ng V."/>
            <person name="Clum A."/>
            <person name="Ohm R."/>
            <person name="Martin F."/>
            <person name="Silar P."/>
            <person name="Natvig D."/>
            <person name="Lalanne C."/>
            <person name="Gautier V."/>
            <person name="Ament-Velasquez S.L."/>
            <person name="Kruys A."/>
            <person name="Hutchinson M.I."/>
            <person name="Powell A.J."/>
            <person name="Barry K."/>
            <person name="Miller A.N."/>
            <person name="Grigoriev I.V."/>
            <person name="Debuchy R."/>
            <person name="Gladieux P."/>
            <person name="Thoren M.H."/>
            <person name="Johannesson H."/>
        </authorList>
    </citation>
    <scope>NUCLEOTIDE SEQUENCE</scope>
    <source>
        <strain evidence="1">CBS 103.79</strain>
    </source>
</reference>
<protein>
    <recommendedName>
        <fullName evidence="3">F-box domain-containing protein</fullName>
    </recommendedName>
</protein>
<gene>
    <name evidence="1" type="ORF">C8A05DRAFT_13686</name>
</gene>
<keyword evidence="2" id="KW-1185">Reference proteome</keyword>
<evidence type="ECO:0000313" key="1">
    <source>
        <dbReference type="EMBL" id="KAK3904430.1"/>
    </source>
</evidence>
<evidence type="ECO:0000313" key="2">
    <source>
        <dbReference type="Proteomes" id="UP001303889"/>
    </source>
</evidence>